<evidence type="ECO:0000256" key="1">
    <source>
        <dbReference type="SAM" id="MobiDB-lite"/>
    </source>
</evidence>
<evidence type="ECO:0000313" key="2">
    <source>
        <dbReference type="EMBL" id="UTC24315.1"/>
    </source>
</evidence>
<feature type="region of interest" description="Disordered" evidence="1">
    <location>
        <begin position="687"/>
        <end position="730"/>
    </location>
</feature>
<reference evidence="2 3" key="1">
    <citation type="journal article" date="2022" name="Nat. Microbiol.">
        <title>The microbiome of a bacterivorous marine choanoflagellate contains a resource-demanding obligate bacterial associate.</title>
        <authorList>
            <person name="Needham D.M."/>
            <person name="Poirier C."/>
            <person name="Bachy C."/>
            <person name="George E.E."/>
            <person name="Wilken S."/>
            <person name="Yung C.C.M."/>
            <person name="Limardo A.J."/>
            <person name="Morando M."/>
            <person name="Sudek L."/>
            <person name="Malmstrom R.R."/>
            <person name="Keeling P.J."/>
            <person name="Santoro A.E."/>
            <person name="Worden A.Z."/>
        </authorList>
    </citation>
    <scope>NUCLEOTIDE SEQUENCE [LARGE SCALE GENOMIC DNA]</scope>
    <source>
        <strain evidence="2 3">Comchoano-1</strain>
    </source>
</reference>
<name>A0ABY5DI52_9GAMM</name>
<dbReference type="EMBL" id="CP092900">
    <property type="protein sequence ID" value="UTC24315.1"/>
    <property type="molecule type" value="Genomic_DNA"/>
</dbReference>
<dbReference type="RefSeq" id="WP_258568099.1">
    <property type="nucleotide sequence ID" value="NZ_CP092900.1"/>
</dbReference>
<feature type="compositionally biased region" description="Basic and acidic residues" evidence="1">
    <location>
        <begin position="704"/>
        <end position="713"/>
    </location>
</feature>
<dbReference type="Proteomes" id="UP001055955">
    <property type="component" value="Chromosome"/>
</dbReference>
<evidence type="ECO:0000313" key="3">
    <source>
        <dbReference type="Proteomes" id="UP001055955"/>
    </source>
</evidence>
<sequence>MIYMSKQTKDAIKVIEIIRVKLQKEKPLNLKVKMRIEAYLNIVENVCKGHRLGNDAVTHLGHAMLCTDVLRKHYLETGTNIANYFITTVQEKAKKKYPGISIPTINTVKYDTKPLFSDYISLQGIPLSLQTELVFSTSVKEGTEMYMEKEDLLTYTKSQVKEIYRSMVPMKEISSKLYNASKQHRIFKFASSIHATANNDTFDYLITSLEDDPDSVELLAALRAHKSAEDLFKYFKERIDAVPAPTSFRDRNDIYLIEYIKLIEAIINTEPSLDLLLGNGRYTKKQGYQEMYRKLALSRLEEYGYINGIPTAIAVKLMVAGVTDKNYANFNAEEDDSVSKTLYGVKSEYDAYTGSFNSIISRCFNQKDINQAFKITKKERQKIYKSLGYNSKPIEEILLKAVIDKDDNPGITQLSYNELRFLKEITTDETLTSAKNKDVARAIIARVAGNEKDKLILKKIGKATKFSNDELIHMANMGEDRITKLCAIKELKLNQKAIINSKTKILRDILKRVKVEDGYRCVYTQLTHTELIVAAKLINKVSFDQLGIDGDLPKTYTIYEDLKELNKDITAIENIKKCTHKEYGSEPNKEDLNHVYTMTKEERFSMYEILEITSEESNLIEERLLKAVIDKLWYYGHNQSFDTRELSPDEFSFLKESTPDEIHSICERSEYAKAIIDKLLPPQDNFPVVAQSSSEGAQDAVGSIREKASEKSGTKQNPSANQDPDIGVHL</sequence>
<keyword evidence="3" id="KW-1185">Reference proteome</keyword>
<accession>A0ABY5DI52</accession>
<proteinExistence type="predicted"/>
<protein>
    <submittedName>
        <fullName evidence="2">Uncharacterized protein</fullName>
    </submittedName>
</protein>
<gene>
    <name evidence="2" type="ORF">MMH89_03630</name>
</gene>
<organism evidence="2 3">
    <name type="scientific">Candidatus Comchoanobacter bicostacola</name>
    <dbReference type="NCBI Taxonomy" id="2919598"/>
    <lineage>
        <taxon>Bacteria</taxon>
        <taxon>Pseudomonadati</taxon>
        <taxon>Pseudomonadota</taxon>
        <taxon>Gammaproteobacteria</taxon>
        <taxon>Candidatus Comchoanobacterales</taxon>
        <taxon>Candidatus Comchoanobacteraceae</taxon>
        <taxon>Candidatus Comchoanobacter</taxon>
    </lineage>
</organism>